<name>A0A1M4VIS2_9FIRM</name>
<dbReference type="EMBL" id="FQTU01000005">
    <property type="protein sequence ID" value="SHE68884.1"/>
    <property type="molecule type" value="Genomic_DNA"/>
</dbReference>
<dbReference type="GO" id="GO:0005886">
    <property type="term" value="C:plasma membrane"/>
    <property type="evidence" value="ECO:0007669"/>
    <property type="project" value="UniProtKB-SubCell"/>
</dbReference>
<keyword evidence="3 12" id="KW-0813">Transport</keyword>
<dbReference type="InterPro" id="IPR045861">
    <property type="entry name" value="CorA_cytoplasmic_dom"/>
</dbReference>
<dbReference type="Gene3D" id="1.20.58.340">
    <property type="entry name" value="Magnesium transport protein CorA, transmembrane region"/>
    <property type="match status" value="2"/>
</dbReference>
<evidence type="ECO:0000256" key="9">
    <source>
        <dbReference type="ARBA" id="ARBA00023136"/>
    </source>
</evidence>
<reference evidence="13 14" key="1">
    <citation type="submission" date="2016-11" db="EMBL/GenBank/DDBJ databases">
        <authorList>
            <person name="Jaros S."/>
            <person name="Januszkiewicz K."/>
            <person name="Wedrychowicz H."/>
        </authorList>
    </citation>
    <scope>NUCLEOTIDE SEQUENCE [LARGE SCALE GENOMIC DNA]</scope>
    <source>
        <strain evidence="13 14">DSM 14828</strain>
    </source>
</reference>
<proteinExistence type="inferred from homology"/>
<keyword evidence="14" id="KW-1185">Reference proteome</keyword>
<dbReference type="Pfam" id="PF01544">
    <property type="entry name" value="CorA"/>
    <property type="match status" value="1"/>
</dbReference>
<evidence type="ECO:0000313" key="14">
    <source>
        <dbReference type="Proteomes" id="UP000184251"/>
    </source>
</evidence>
<dbReference type="SUPFAM" id="SSF143865">
    <property type="entry name" value="CorA soluble domain-like"/>
    <property type="match status" value="1"/>
</dbReference>
<keyword evidence="8 12" id="KW-0406">Ion transport</keyword>
<evidence type="ECO:0000256" key="11">
    <source>
        <dbReference type="ARBA" id="ARBA00045497"/>
    </source>
</evidence>
<gene>
    <name evidence="12" type="primary">corA</name>
    <name evidence="13" type="ORF">SAMN02746064_01010</name>
</gene>
<comment type="function">
    <text evidence="11">Mediates influx of magnesium ions. Alternates between open and closed states. Activated by low cytoplasmic Mg(2+) levels. Inactive when cytoplasmic Mg(2+) levels are high.</text>
</comment>
<dbReference type="InterPro" id="IPR004488">
    <property type="entry name" value="Mg/Co-transport_prot_CorA"/>
</dbReference>
<feature type="transmembrane region" description="Helical" evidence="12">
    <location>
        <begin position="292"/>
        <end position="312"/>
    </location>
</feature>
<comment type="similarity">
    <text evidence="2 12">Belongs to the CorA metal ion transporter (MIT) (TC 1.A.35) family.</text>
</comment>
<evidence type="ECO:0000256" key="6">
    <source>
        <dbReference type="ARBA" id="ARBA00022842"/>
    </source>
</evidence>
<dbReference type="GO" id="GO:0015087">
    <property type="term" value="F:cobalt ion transmembrane transporter activity"/>
    <property type="evidence" value="ECO:0007669"/>
    <property type="project" value="UniProtKB-UniRule"/>
</dbReference>
<dbReference type="AlphaFoldDB" id="A0A1M4VIS2"/>
<dbReference type="SUPFAM" id="SSF144083">
    <property type="entry name" value="Magnesium transport protein CorA, transmembrane region"/>
    <property type="match status" value="1"/>
</dbReference>
<dbReference type="Proteomes" id="UP000184251">
    <property type="component" value="Unassembled WGS sequence"/>
</dbReference>
<evidence type="ECO:0000256" key="7">
    <source>
        <dbReference type="ARBA" id="ARBA00022989"/>
    </source>
</evidence>
<dbReference type="STRING" id="1120975.SAMN02746064_01010"/>
<dbReference type="GO" id="GO:0050897">
    <property type="term" value="F:cobalt ion binding"/>
    <property type="evidence" value="ECO:0007669"/>
    <property type="project" value="TreeGrafter"/>
</dbReference>
<evidence type="ECO:0000256" key="4">
    <source>
        <dbReference type="ARBA" id="ARBA00022475"/>
    </source>
</evidence>
<evidence type="ECO:0000256" key="5">
    <source>
        <dbReference type="ARBA" id="ARBA00022692"/>
    </source>
</evidence>
<keyword evidence="7 12" id="KW-1133">Transmembrane helix</keyword>
<evidence type="ECO:0000256" key="8">
    <source>
        <dbReference type="ARBA" id="ARBA00023065"/>
    </source>
</evidence>
<evidence type="ECO:0000313" key="13">
    <source>
        <dbReference type="EMBL" id="SHE68884.1"/>
    </source>
</evidence>
<dbReference type="RefSeq" id="WP_073269996.1">
    <property type="nucleotide sequence ID" value="NZ_FQTU01000005.1"/>
</dbReference>
<evidence type="ECO:0000256" key="12">
    <source>
        <dbReference type="RuleBase" id="RU362010"/>
    </source>
</evidence>
<dbReference type="PANTHER" id="PTHR46494">
    <property type="entry name" value="CORA FAMILY METAL ION TRANSPORTER (EUROFUNG)"/>
    <property type="match status" value="1"/>
</dbReference>
<dbReference type="GO" id="GO:0000287">
    <property type="term" value="F:magnesium ion binding"/>
    <property type="evidence" value="ECO:0007669"/>
    <property type="project" value="TreeGrafter"/>
</dbReference>
<dbReference type="InterPro" id="IPR002523">
    <property type="entry name" value="MgTranspt_CorA/ZnTranspt_ZntB"/>
</dbReference>
<dbReference type="PANTHER" id="PTHR46494:SF1">
    <property type="entry name" value="CORA FAMILY METAL ION TRANSPORTER (EUROFUNG)"/>
    <property type="match status" value="1"/>
</dbReference>
<dbReference type="InterPro" id="IPR045863">
    <property type="entry name" value="CorA_TM1_TM2"/>
</dbReference>
<comment type="subcellular location">
    <subcellularLocation>
        <location evidence="1">Cell membrane</location>
        <topology evidence="1">Multi-pass membrane protein</topology>
    </subcellularLocation>
    <subcellularLocation>
        <location evidence="12">Membrane</location>
        <topology evidence="12">Multi-pass membrane protein</topology>
    </subcellularLocation>
</comment>
<evidence type="ECO:0000256" key="1">
    <source>
        <dbReference type="ARBA" id="ARBA00004651"/>
    </source>
</evidence>
<dbReference type="CDD" id="cd12831">
    <property type="entry name" value="TmCorA-like_u2"/>
    <property type="match status" value="1"/>
</dbReference>
<evidence type="ECO:0000256" key="2">
    <source>
        <dbReference type="ARBA" id="ARBA00009765"/>
    </source>
</evidence>
<keyword evidence="5 12" id="KW-0812">Transmembrane</keyword>
<protein>
    <recommendedName>
        <fullName evidence="12">Magnesium transport protein CorA</fullName>
    </recommendedName>
</protein>
<keyword evidence="9 12" id="KW-0472">Membrane</keyword>
<keyword evidence="6 12" id="KW-0460">Magnesium</keyword>
<dbReference type="Gene3D" id="3.30.460.20">
    <property type="entry name" value="CorA soluble domain-like"/>
    <property type="match status" value="1"/>
</dbReference>
<feature type="transmembrane region" description="Helical" evidence="12">
    <location>
        <begin position="257"/>
        <end position="280"/>
    </location>
</feature>
<evidence type="ECO:0000256" key="10">
    <source>
        <dbReference type="ARBA" id="ARBA00034269"/>
    </source>
</evidence>
<dbReference type="GO" id="GO:0015095">
    <property type="term" value="F:magnesium ion transmembrane transporter activity"/>
    <property type="evidence" value="ECO:0007669"/>
    <property type="project" value="UniProtKB-UniRule"/>
</dbReference>
<keyword evidence="4 12" id="KW-1003">Cell membrane</keyword>
<sequence>MIKITAFTYENELMEVYGDIENLNRDKIKWFWADFDDPSEEESGKLTSYFGFHHLSVEDCFHWLQRPKVDFYDGYTFFVLHTINPESLSPIEVNLFIGQDYIVSFHREPLLREVEEVKKELYSSEVELWEEGNIYVTYLLMDKIVDMYFPAIYKLEDGLKEFDDVDKESLNKSGIERLFGIRGDILKLLRIVNSMRDLVYRILNSPHLRRFSSNEMYFEDIHDHLLRLSETLEANREITSDIRDSFLSINSNRMNRVMTLLTIITTIFIPVTFIAGVYGMNFRNMPELNHPYAYYIVLLLMALIGIFMFIWFKKKGWFDLYK</sequence>
<comment type="catalytic activity">
    <reaction evidence="10">
        <text>Mg(2+)(in) = Mg(2+)(out)</text>
        <dbReference type="Rhea" id="RHEA:29827"/>
        <dbReference type="ChEBI" id="CHEBI:18420"/>
    </reaction>
</comment>
<dbReference type="FunFam" id="1.20.58.340:FF:000004">
    <property type="entry name" value="Magnesium transport protein CorA"/>
    <property type="match status" value="1"/>
</dbReference>
<evidence type="ECO:0000256" key="3">
    <source>
        <dbReference type="ARBA" id="ARBA00022448"/>
    </source>
</evidence>
<accession>A0A1M4VIS2</accession>
<organism evidence="13 14">
    <name type="scientific">Alkalibacter saccharofermentans DSM 14828</name>
    <dbReference type="NCBI Taxonomy" id="1120975"/>
    <lineage>
        <taxon>Bacteria</taxon>
        <taxon>Bacillati</taxon>
        <taxon>Bacillota</taxon>
        <taxon>Clostridia</taxon>
        <taxon>Eubacteriales</taxon>
        <taxon>Eubacteriaceae</taxon>
        <taxon>Alkalibacter</taxon>
    </lineage>
</organism>
<dbReference type="OrthoDB" id="9803416at2"/>
<dbReference type="NCBIfam" id="TIGR00383">
    <property type="entry name" value="corA"/>
    <property type="match status" value="1"/>
</dbReference>